<keyword evidence="1" id="KW-1133">Transmembrane helix</keyword>
<dbReference type="AlphaFoldDB" id="A0A4Y2PG90"/>
<evidence type="ECO:0000313" key="3">
    <source>
        <dbReference type="EMBL" id="GBN51018.1"/>
    </source>
</evidence>
<name>A0A4Y2PG90_ARAVE</name>
<keyword evidence="4" id="KW-1185">Reference proteome</keyword>
<comment type="caution">
    <text evidence="2">The sequence shown here is derived from an EMBL/GenBank/DDBJ whole genome shotgun (WGS) entry which is preliminary data.</text>
</comment>
<gene>
    <name evidence="2" type="ORF">AVEN_226565_1</name>
    <name evidence="3" type="ORF">AVEN_59851_1</name>
</gene>
<sequence length="145" mass="16206">MHHLHPSLDATNRTLSVDISIEPTSDSSSTVLAIDPFATILAWTIIEAVALGFLTTAAFRSLQTYHHDYNKPNLHIPYTFFDNFQEDILDSDESKDSSISVESFVLEDSIPLSKQKSVSKEAHHIFKPCPILCSKRNMTKAISKS</sequence>
<accession>A0A4Y2PG90</accession>
<evidence type="ECO:0000313" key="4">
    <source>
        <dbReference type="Proteomes" id="UP000499080"/>
    </source>
</evidence>
<dbReference type="Proteomes" id="UP000499080">
    <property type="component" value="Unassembled WGS sequence"/>
</dbReference>
<dbReference type="EMBL" id="BGPR01011383">
    <property type="protein sequence ID" value="GBN51018.1"/>
    <property type="molecule type" value="Genomic_DNA"/>
</dbReference>
<dbReference type="EMBL" id="BGPR01011382">
    <property type="protein sequence ID" value="GBN51005.1"/>
    <property type="molecule type" value="Genomic_DNA"/>
</dbReference>
<feature type="transmembrane region" description="Helical" evidence="1">
    <location>
        <begin position="37"/>
        <end position="59"/>
    </location>
</feature>
<evidence type="ECO:0000256" key="1">
    <source>
        <dbReference type="SAM" id="Phobius"/>
    </source>
</evidence>
<protein>
    <submittedName>
        <fullName evidence="2">Uncharacterized protein</fullName>
    </submittedName>
</protein>
<proteinExistence type="predicted"/>
<evidence type="ECO:0000313" key="2">
    <source>
        <dbReference type="EMBL" id="GBN51005.1"/>
    </source>
</evidence>
<keyword evidence="1" id="KW-0472">Membrane</keyword>
<reference evidence="2 4" key="1">
    <citation type="journal article" date="2019" name="Sci. Rep.">
        <title>Orb-weaving spider Araneus ventricosus genome elucidates the spidroin gene catalogue.</title>
        <authorList>
            <person name="Kono N."/>
            <person name="Nakamura H."/>
            <person name="Ohtoshi R."/>
            <person name="Moran D.A.P."/>
            <person name="Shinohara A."/>
            <person name="Yoshida Y."/>
            <person name="Fujiwara M."/>
            <person name="Mori M."/>
            <person name="Tomita M."/>
            <person name="Arakawa K."/>
        </authorList>
    </citation>
    <scope>NUCLEOTIDE SEQUENCE [LARGE SCALE GENOMIC DNA]</scope>
</reference>
<keyword evidence="1" id="KW-0812">Transmembrane</keyword>
<organism evidence="2 4">
    <name type="scientific">Araneus ventricosus</name>
    <name type="common">Orbweaver spider</name>
    <name type="synonym">Epeira ventricosa</name>
    <dbReference type="NCBI Taxonomy" id="182803"/>
    <lineage>
        <taxon>Eukaryota</taxon>
        <taxon>Metazoa</taxon>
        <taxon>Ecdysozoa</taxon>
        <taxon>Arthropoda</taxon>
        <taxon>Chelicerata</taxon>
        <taxon>Arachnida</taxon>
        <taxon>Araneae</taxon>
        <taxon>Araneomorphae</taxon>
        <taxon>Entelegynae</taxon>
        <taxon>Araneoidea</taxon>
        <taxon>Araneidae</taxon>
        <taxon>Araneus</taxon>
    </lineage>
</organism>
<dbReference type="OrthoDB" id="6421909at2759"/>